<organism evidence="2 4">
    <name type="scientific">Phenylobacterium glaciei</name>
    <dbReference type="NCBI Taxonomy" id="2803784"/>
    <lineage>
        <taxon>Bacteria</taxon>
        <taxon>Pseudomonadati</taxon>
        <taxon>Pseudomonadota</taxon>
        <taxon>Alphaproteobacteria</taxon>
        <taxon>Caulobacterales</taxon>
        <taxon>Caulobacteraceae</taxon>
        <taxon>Phenylobacterium</taxon>
    </lineage>
</organism>
<dbReference type="NCBIfam" id="TIGR01764">
    <property type="entry name" value="excise"/>
    <property type="match status" value="1"/>
</dbReference>
<reference evidence="2" key="2">
    <citation type="submission" date="2021-04" db="EMBL/GenBank/DDBJ databases">
        <title>Draft genome assembly of strain Phenylobacterium sp. 20VBR1 using MiniION and Illumina platforms.</title>
        <authorList>
            <person name="Thomas F.A."/>
            <person name="Krishnan K.P."/>
            <person name="Sinha R.K."/>
        </authorList>
    </citation>
    <scope>NUCLEOTIDE SEQUENCE</scope>
    <source>
        <strain evidence="2">20VBR1</strain>
    </source>
</reference>
<feature type="domain" description="Helix-turn-helix" evidence="1">
    <location>
        <begin position="10"/>
        <end position="56"/>
    </location>
</feature>
<reference evidence="3" key="1">
    <citation type="submission" date="2021-01" db="EMBL/GenBank/DDBJ databases">
        <title>Genome sequence of Phenylobacterium sp. 20VBR1 isolated from a valley glaceir, Ny-Alesund, Svalbard.</title>
        <authorList>
            <person name="Thomas F.A."/>
            <person name="Krishnan K.P."/>
            <person name="Sinha R.K."/>
        </authorList>
    </citation>
    <scope>NUCLEOTIDE SEQUENCE</scope>
    <source>
        <strain evidence="3">20VBR1</strain>
    </source>
</reference>
<protein>
    <submittedName>
        <fullName evidence="2">Helix-turn-helix domain-containing protein</fullName>
    </submittedName>
</protein>
<gene>
    <name evidence="2" type="ORF">JKL49_11230</name>
    <name evidence="3" type="ORF">JKL49_16440</name>
</gene>
<keyword evidence="4" id="KW-1185">Reference proteome</keyword>
<proteinExistence type="predicted"/>
<evidence type="ECO:0000313" key="2">
    <source>
        <dbReference type="EMBL" id="MBR7619962.1"/>
    </source>
</evidence>
<dbReference type="InterPro" id="IPR041657">
    <property type="entry name" value="HTH_17"/>
</dbReference>
<dbReference type="InterPro" id="IPR010093">
    <property type="entry name" value="SinI_DNA-bd"/>
</dbReference>
<evidence type="ECO:0000313" key="4">
    <source>
        <dbReference type="Proteomes" id="UP000622580"/>
    </source>
</evidence>
<dbReference type="EMBL" id="CP068570">
    <property type="protein sequence ID" value="QQZ48876.1"/>
    <property type="molecule type" value="Genomic_DNA"/>
</dbReference>
<dbReference type="Proteomes" id="UP000622580">
    <property type="component" value="Unassembled WGS sequence"/>
</dbReference>
<dbReference type="AlphaFoldDB" id="A0A941D118"/>
<sequence length="59" mass="6735">MSYADKMAFRINEVVATTGLSRSTIYNLISQGRLRAVKAAGRRLILREDLDRYFEGLKV</sequence>
<dbReference type="EMBL" id="JAGSGD010000001">
    <property type="protein sequence ID" value="MBR7619962.1"/>
    <property type="molecule type" value="Genomic_DNA"/>
</dbReference>
<dbReference type="Pfam" id="PF12728">
    <property type="entry name" value="HTH_17"/>
    <property type="match status" value="1"/>
</dbReference>
<dbReference type="Gene3D" id="1.10.238.160">
    <property type="match status" value="1"/>
</dbReference>
<accession>A0A941D118</accession>
<dbReference type="InterPro" id="IPR009061">
    <property type="entry name" value="DNA-bd_dom_put_sf"/>
</dbReference>
<dbReference type="RefSeq" id="WP_215340588.1">
    <property type="nucleotide sequence ID" value="NZ_JAGSGD010000001.1"/>
</dbReference>
<evidence type="ECO:0000313" key="3">
    <source>
        <dbReference type="EMBL" id="QQZ48876.1"/>
    </source>
</evidence>
<evidence type="ECO:0000259" key="1">
    <source>
        <dbReference type="Pfam" id="PF12728"/>
    </source>
</evidence>
<dbReference type="SUPFAM" id="SSF46955">
    <property type="entry name" value="Putative DNA-binding domain"/>
    <property type="match status" value="1"/>
</dbReference>
<name>A0A941D118_9CAUL</name>
<dbReference type="GO" id="GO:0003677">
    <property type="term" value="F:DNA binding"/>
    <property type="evidence" value="ECO:0007669"/>
    <property type="project" value="InterPro"/>
</dbReference>